<organism evidence="1 2">
    <name type="scientific">Platysternon megacephalum</name>
    <name type="common">big-headed turtle</name>
    <dbReference type="NCBI Taxonomy" id="55544"/>
    <lineage>
        <taxon>Eukaryota</taxon>
        <taxon>Metazoa</taxon>
        <taxon>Chordata</taxon>
        <taxon>Craniata</taxon>
        <taxon>Vertebrata</taxon>
        <taxon>Euteleostomi</taxon>
        <taxon>Archelosauria</taxon>
        <taxon>Testudinata</taxon>
        <taxon>Testudines</taxon>
        <taxon>Cryptodira</taxon>
        <taxon>Durocryptodira</taxon>
        <taxon>Testudinoidea</taxon>
        <taxon>Platysternidae</taxon>
        <taxon>Platysternon</taxon>
    </lineage>
</organism>
<dbReference type="GO" id="GO:0005840">
    <property type="term" value="C:ribosome"/>
    <property type="evidence" value="ECO:0007669"/>
    <property type="project" value="UniProtKB-KW"/>
</dbReference>
<reference evidence="1 2" key="2">
    <citation type="submission" date="2019-04" db="EMBL/GenBank/DDBJ databases">
        <title>The genome sequence of big-headed turtle.</title>
        <authorList>
            <person name="Gong S."/>
        </authorList>
    </citation>
    <scope>NUCLEOTIDE SEQUENCE [LARGE SCALE GENOMIC DNA]</scope>
    <source>
        <strain evidence="1">DO16091913</strain>
        <tissue evidence="1">Muscle</tissue>
    </source>
</reference>
<keyword evidence="1" id="KW-0689">Ribosomal protein</keyword>
<protein>
    <submittedName>
        <fullName evidence="1">28S ribosomal protein S15, mitochondrial</fullName>
    </submittedName>
</protein>
<proteinExistence type="predicted"/>
<keyword evidence="1" id="KW-0687">Ribonucleoprotein</keyword>
<evidence type="ECO:0000313" key="2">
    <source>
        <dbReference type="Proteomes" id="UP000297703"/>
    </source>
</evidence>
<comment type="caution">
    <text evidence="1">The sequence shown here is derived from an EMBL/GenBank/DDBJ whole genome shotgun (WGS) entry which is preliminary data.</text>
</comment>
<gene>
    <name evidence="1" type="ORF">DR999_PMT02940</name>
</gene>
<name>A0A4D9F7G2_9SAUR</name>
<dbReference type="Proteomes" id="UP000297703">
    <property type="component" value="Unassembled WGS sequence"/>
</dbReference>
<keyword evidence="2" id="KW-1185">Reference proteome</keyword>
<evidence type="ECO:0000313" key="1">
    <source>
        <dbReference type="EMBL" id="TFK13910.1"/>
    </source>
</evidence>
<sequence length="104" mass="11815">MICQLSLHACEYCHLLRQIAPTVRPDSCPFKMKFCALYKLESTTFSGQNRPPRGSPSKAVAQVGYYCNTMACPPRLRSLTPELKCPLDYKLIPSYTLRYLPHST</sequence>
<dbReference type="EMBL" id="QXTE01000014">
    <property type="protein sequence ID" value="TFK13910.1"/>
    <property type="molecule type" value="Genomic_DNA"/>
</dbReference>
<dbReference type="AlphaFoldDB" id="A0A4D9F7G2"/>
<reference evidence="1 2" key="1">
    <citation type="submission" date="2019-04" db="EMBL/GenBank/DDBJ databases">
        <title>Draft genome of the big-headed turtle Platysternon megacephalum.</title>
        <authorList>
            <person name="Gong S."/>
        </authorList>
    </citation>
    <scope>NUCLEOTIDE SEQUENCE [LARGE SCALE GENOMIC DNA]</scope>
    <source>
        <strain evidence="1">DO16091913</strain>
        <tissue evidence="1">Muscle</tissue>
    </source>
</reference>
<accession>A0A4D9F7G2</accession>